<evidence type="ECO:0000313" key="1">
    <source>
        <dbReference type="EMBL" id="CAD7652553.1"/>
    </source>
</evidence>
<accession>A0A7R9QNM7</accession>
<gene>
    <name evidence="1" type="ORF">ONB1V03_LOCUS9214</name>
</gene>
<keyword evidence="2" id="KW-1185">Reference proteome</keyword>
<reference evidence="1" key="1">
    <citation type="submission" date="2020-11" db="EMBL/GenBank/DDBJ databases">
        <authorList>
            <person name="Tran Van P."/>
        </authorList>
    </citation>
    <scope>NUCLEOTIDE SEQUENCE</scope>
</reference>
<dbReference type="EMBL" id="CAJPVJ010005662">
    <property type="protein sequence ID" value="CAG2169740.1"/>
    <property type="molecule type" value="Genomic_DNA"/>
</dbReference>
<evidence type="ECO:0000313" key="2">
    <source>
        <dbReference type="Proteomes" id="UP000728032"/>
    </source>
</evidence>
<protein>
    <submittedName>
        <fullName evidence="1">Uncharacterized protein</fullName>
    </submittedName>
</protein>
<sequence length="69" mass="7492">MIAVRDERLTPALMWATPPSIRNVCLAGNRANISSELSVKPICLLTVLSAVLSNTCLRDVRPTSLSLNQ</sequence>
<dbReference type="Proteomes" id="UP000728032">
    <property type="component" value="Unassembled WGS sequence"/>
</dbReference>
<name>A0A7R9QNM7_9ACAR</name>
<dbReference type="EMBL" id="OC920487">
    <property type="protein sequence ID" value="CAD7652553.1"/>
    <property type="molecule type" value="Genomic_DNA"/>
</dbReference>
<organism evidence="1">
    <name type="scientific">Oppiella nova</name>
    <dbReference type="NCBI Taxonomy" id="334625"/>
    <lineage>
        <taxon>Eukaryota</taxon>
        <taxon>Metazoa</taxon>
        <taxon>Ecdysozoa</taxon>
        <taxon>Arthropoda</taxon>
        <taxon>Chelicerata</taxon>
        <taxon>Arachnida</taxon>
        <taxon>Acari</taxon>
        <taxon>Acariformes</taxon>
        <taxon>Sarcoptiformes</taxon>
        <taxon>Oribatida</taxon>
        <taxon>Brachypylina</taxon>
        <taxon>Oppioidea</taxon>
        <taxon>Oppiidae</taxon>
        <taxon>Oppiella</taxon>
    </lineage>
</organism>
<dbReference type="AlphaFoldDB" id="A0A7R9QNM7"/>
<proteinExistence type="predicted"/>